<evidence type="ECO:0000313" key="2">
    <source>
        <dbReference type="Proteomes" id="UP000790709"/>
    </source>
</evidence>
<accession>A0ACB8B8E1</accession>
<keyword evidence="2" id="KW-1185">Reference proteome</keyword>
<organism evidence="1 2">
    <name type="scientific">Leucogyrophana mollusca</name>
    <dbReference type="NCBI Taxonomy" id="85980"/>
    <lineage>
        <taxon>Eukaryota</taxon>
        <taxon>Fungi</taxon>
        <taxon>Dikarya</taxon>
        <taxon>Basidiomycota</taxon>
        <taxon>Agaricomycotina</taxon>
        <taxon>Agaricomycetes</taxon>
        <taxon>Agaricomycetidae</taxon>
        <taxon>Boletales</taxon>
        <taxon>Boletales incertae sedis</taxon>
        <taxon>Leucogyrophana</taxon>
    </lineage>
</organism>
<sequence>MPQTPEAAPVHSCGKTFGAEGTNYSLPSDRTEHERLRLQHDAYKLLLGGNYMVPLHPQSGVRDILDLCHGSGQWAIEMAEEFPEAEVVGIDIAEPQSLVECPNNVKFVKHNINFGLPFPDRSFDFVQMRIVPSVNFTRLLFLSLKIQRRYRSQTEPSYCRRSPECFAQESHFVISVCLALNLFTGGYVAFLEPDESFSGKTGTRTPALVEVDRVMMMSPHTPPAKAGERDATKPKSWSIAKDIEGMIRGAVDAAGCKLFDDVRATAFHMPVGTWPKDAVQKQIGKIMAQVQMSLIDAFKPAFLSLNLLTEAEFHALYEAVDVEVSDNGLELQCPIVYAWGRKM</sequence>
<dbReference type="EMBL" id="MU266505">
    <property type="protein sequence ID" value="KAH7921937.1"/>
    <property type="molecule type" value="Genomic_DNA"/>
</dbReference>
<evidence type="ECO:0000313" key="1">
    <source>
        <dbReference type="EMBL" id="KAH7921937.1"/>
    </source>
</evidence>
<comment type="caution">
    <text evidence="1">The sequence shown here is derived from an EMBL/GenBank/DDBJ whole genome shotgun (WGS) entry which is preliminary data.</text>
</comment>
<reference evidence="1" key="1">
    <citation type="journal article" date="2021" name="New Phytol.">
        <title>Evolutionary innovations through gain and loss of genes in the ectomycorrhizal Boletales.</title>
        <authorList>
            <person name="Wu G."/>
            <person name="Miyauchi S."/>
            <person name="Morin E."/>
            <person name="Kuo A."/>
            <person name="Drula E."/>
            <person name="Varga T."/>
            <person name="Kohler A."/>
            <person name="Feng B."/>
            <person name="Cao Y."/>
            <person name="Lipzen A."/>
            <person name="Daum C."/>
            <person name="Hundley H."/>
            <person name="Pangilinan J."/>
            <person name="Johnson J."/>
            <person name="Barry K."/>
            <person name="LaButti K."/>
            <person name="Ng V."/>
            <person name="Ahrendt S."/>
            <person name="Min B."/>
            <person name="Choi I.G."/>
            <person name="Park H."/>
            <person name="Plett J.M."/>
            <person name="Magnuson J."/>
            <person name="Spatafora J.W."/>
            <person name="Nagy L.G."/>
            <person name="Henrissat B."/>
            <person name="Grigoriev I.V."/>
            <person name="Yang Z.L."/>
            <person name="Xu J."/>
            <person name="Martin F.M."/>
        </authorList>
    </citation>
    <scope>NUCLEOTIDE SEQUENCE</scope>
    <source>
        <strain evidence="1">KUC20120723A-06</strain>
    </source>
</reference>
<gene>
    <name evidence="1" type="ORF">BV22DRAFT_692390</name>
</gene>
<proteinExistence type="predicted"/>
<protein>
    <submittedName>
        <fullName evidence="1">Uncharacterized protein</fullName>
    </submittedName>
</protein>
<dbReference type="Proteomes" id="UP000790709">
    <property type="component" value="Unassembled WGS sequence"/>
</dbReference>
<name>A0ACB8B8E1_9AGAM</name>